<evidence type="ECO:0000313" key="2">
    <source>
        <dbReference type="Proteomes" id="UP000294530"/>
    </source>
</evidence>
<dbReference type="EMBL" id="SHOA02000014">
    <property type="protein sequence ID" value="TDH70385.1"/>
    <property type="molecule type" value="Genomic_DNA"/>
</dbReference>
<accession>A0A976FNV1</accession>
<dbReference type="Proteomes" id="UP000294530">
    <property type="component" value="Unassembled WGS sequence"/>
</dbReference>
<evidence type="ECO:0000313" key="1">
    <source>
        <dbReference type="EMBL" id="TDH70385.1"/>
    </source>
</evidence>
<reference evidence="1 2" key="1">
    <citation type="journal article" date="2021" name="Genome Biol.">
        <title>AFLAP: assembly-free linkage analysis pipeline using k-mers from genome sequencing data.</title>
        <authorList>
            <person name="Fletcher K."/>
            <person name="Zhang L."/>
            <person name="Gil J."/>
            <person name="Han R."/>
            <person name="Cavanaugh K."/>
            <person name="Michelmore R."/>
        </authorList>
    </citation>
    <scope>NUCLEOTIDE SEQUENCE [LARGE SCALE GENOMIC DNA]</scope>
    <source>
        <strain evidence="1 2">SF5</strain>
    </source>
</reference>
<gene>
    <name evidence="1" type="ORF">CCR75_006307</name>
</gene>
<proteinExistence type="predicted"/>
<keyword evidence="2" id="KW-1185">Reference proteome</keyword>
<dbReference type="AlphaFoldDB" id="A0A976FNV1"/>
<name>A0A976FNV1_BRELC</name>
<dbReference type="RefSeq" id="XP_067819884.1">
    <property type="nucleotide sequence ID" value="XM_067964377.1"/>
</dbReference>
<dbReference type="KEGG" id="blac:94350048"/>
<sequence>MPLCKAYRETPVPDMVSSLYIVTKERRHVSTANSLFEISYLSNLSLPISKRFYVIKVADKVGSSSSHALMLKEPVKMVLAINDVVTGFFKEKGG</sequence>
<protein>
    <submittedName>
        <fullName evidence="1">Uncharacterized protein</fullName>
    </submittedName>
</protein>
<dbReference type="GeneID" id="94350048"/>
<organism evidence="1 2">
    <name type="scientific">Bremia lactucae</name>
    <name type="common">Lettuce downy mildew</name>
    <dbReference type="NCBI Taxonomy" id="4779"/>
    <lineage>
        <taxon>Eukaryota</taxon>
        <taxon>Sar</taxon>
        <taxon>Stramenopiles</taxon>
        <taxon>Oomycota</taxon>
        <taxon>Peronosporomycetes</taxon>
        <taxon>Peronosporales</taxon>
        <taxon>Peronosporaceae</taxon>
        <taxon>Bremia</taxon>
    </lineage>
</organism>
<comment type="caution">
    <text evidence="1">The sequence shown here is derived from an EMBL/GenBank/DDBJ whole genome shotgun (WGS) entry which is preliminary data.</text>
</comment>